<feature type="domain" description="C-type lectin" evidence="2">
    <location>
        <begin position="92"/>
        <end position="212"/>
    </location>
</feature>
<dbReference type="InterPro" id="IPR050976">
    <property type="entry name" value="Snaclec"/>
</dbReference>
<dbReference type="EMBL" id="FNXT01000682">
    <property type="protein sequence ID" value="SZX66051.1"/>
    <property type="molecule type" value="Genomic_DNA"/>
</dbReference>
<dbReference type="Gene3D" id="3.10.100.10">
    <property type="entry name" value="Mannose-Binding Protein A, subunit A"/>
    <property type="match status" value="1"/>
</dbReference>
<protein>
    <recommendedName>
        <fullName evidence="2">C-type lectin domain-containing protein</fullName>
    </recommendedName>
</protein>
<dbReference type="PANTHER" id="PTHR22991">
    <property type="entry name" value="PROTEIN CBG13490"/>
    <property type="match status" value="1"/>
</dbReference>
<reference evidence="3 4" key="1">
    <citation type="submission" date="2016-10" db="EMBL/GenBank/DDBJ databases">
        <authorList>
            <person name="Cai Z."/>
        </authorList>
    </citation>
    <scope>NUCLEOTIDE SEQUENCE [LARGE SCALE GENOMIC DNA]</scope>
</reference>
<evidence type="ECO:0000313" key="3">
    <source>
        <dbReference type="EMBL" id="SZX66051.1"/>
    </source>
</evidence>
<name>A0A383VLJ3_TETOB</name>
<dbReference type="PANTHER" id="PTHR22991:SF40">
    <property type="entry name" value="PROTEIN CBG13490"/>
    <property type="match status" value="1"/>
</dbReference>
<sequence>MLSQDPSTSSLVALVLAKLSPRAWSDWSAPDYPGMLMWSPQCEGRVLNVTRDTDSARNITTFPSPRYYGRPYVCAFNYTPSEVASSSHAVMHGDRTFTLFTAQADFEAAASICASHGLQLASAHAADDNAALAGLAAQDRKWSGGHLGGSMLLGLRYNDSSYTWQDGTEVDWAPDGFDLTQPPPPAPVTGYSRLCVVVLADGTWTPISCTRQPASFACQRTPEGWSYQAVAWDNAYESQCSTETYITASALGQPVKILLQTYTPANGSTYANIRVVMDPQNDLALQAMGYSYWSTAMIPLHPVARLPSYTYTFPAPGDAGSSADHCAVTAVFRPAFGTTALLYARIAQVHAGTFLEILGRVRLASGVAQPVRGAVKFLSKVTGSV</sequence>
<accession>A0A383VLJ3</accession>
<gene>
    <name evidence="3" type="ORF">BQ4739_LOCUS6496</name>
</gene>
<dbReference type="InterPro" id="IPR016187">
    <property type="entry name" value="CTDL_fold"/>
</dbReference>
<dbReference type="SMART" id="SM00034">
    <property type="entry name" value="CLECT"/>
    <property type="match status" value="1"/>
</dbReference>
<dbReference type="InterPro" id="IPR001304">
    <property type="entry name" value="C-type_lectin-like"/>
</dbReference>
<dbReference type="Proteomes" id="UP000256970">
    <property type="component" value="Unassembled WGS sequence"/>
</dbReference>
<evidence type="ECO:0000259" key="2">
    <source>
        <dbReference type="PROSITE" id="PS50041"/>
    </source>
</evidence>
<dbReference type="CDD" id="cd00037">
    <property type="entry name" value="CLECT"/>
    <property type="match status" value="1"/>
</dbReference>
<organism evidence="3 4">
    <name type="scientific">Tetradesmus obliquus</name>
    <name type="common">Green alga</name>
    <name type="synonym">Acutodesmus obliquus</name>
    <dbReference type="NCBI Taxonomy" id="3088"/>
    <lineage>
        <taxon>Eukaryota</taxon>
        <taxon>Viridiplantae</taxon>
        <taxon>Chlorophyta</taxon>
        <taxon>core chlorophytes</taxon>
        <taxon>Chlorophyceae</taxon>
        <taxon>CS clade</taxon>
        <taxon>Sphaeropleales</taxon>
        <taxon>Scenedesmaceae</taxon>
        <taxon>Tetradesmus</taxon>
    </lineage>
</organism>
<dbReference type="SUPFAM" id="SSF56436">
    <property type="entry name" value="C-type lectin-like"/>
    <property type="match status" value="1"/>
</dbReference>
<evidence type="ECO:0000313" key="4">
    <source>
        <dbReference type="Proteomes" id="UP000256970"/>
    </source>
</evidence>
<evidence type="ECO:0000256" key="1">
    <source>
        <dbReference type="ARBA" id="ARBA00023157"/>
    </source>
</evidence>
<proteinExistence type="predicted"/>
<dbReference type="PROSITE" id="PS50041">
    <property type="entry name" value="C_TYPE_LECTIN_2"/>
    <property type="match status" value="1"/>
</dbReference>
<keyword evidence="4" id="KW-1185">Reference proteome</keyword>
<keyword evidence="1" id="KW-1015">Disulfide bond</keyword>
<dbReference type="AlphaFoldDB" id="A0A383VLJ3"/>
<dbReference type="InterPro" id="IPR016186">
    <property type="entry name" value="C-type_lectin-like/link_sf"/>
</dbReference>